<dbReference type="PANTHER" id="PTHR23502:SF38">
    <property type="entry name" value="POLYAMINE TRANSPORTER 4"/>
    <property type="match status" value="1"/>
</dbReference>
<dbReference type="GO" id="GO:0005886">
    <property type="term" value="C:plasma membrane"/>
    <property type="evidence" value="ECO:0007669"/>
    <property type="project" value="TreeGrafter"/>
</dbReference>
<dbReference type="AlphaFoldDB" id="A0A2P7YKT9"/>
<evidence type="ECO:0000256" key="1">
    <source>
        <dbReference type="ARBA" id="ARBA00004141"/>
    </source>
</evidence>
<feature type="transmembrane region" description="Helical" evidence="5">
    <location>
        <begin position="94"/>
        <end position="120"/>
    </location>
</feature>
<name>A0A2P7YKT9_9PEZI</name>
<gene>
    <name evidence="6" type="ORF">B9Z65_1743</name>
</gene>
<evidence type="ECO:0000256" key="3">
    <source>
        <dbReference type="ARBA" id="ARBA00022989"/>
    </source>
</evidence>
<feature type="transmembrane region" description="Helical" evidence="5">
    <location>
        <begin position="126"/>
        <end position="152"/>
    </location>
</feature>
<dbReference type="SUPFAM" id="SSF103473">
    <property type="entry name" value="MFS general substrate transporter"/>
    <property type="match status" value="1"/>
</dbReference>
<keyword evidence="7" id="KW-1185">Reference proteome</keyword>
<dbReference type="InterPro" id="IPR011701">
    <property type="entry name" value="MFS"/>
</dbReference>
<evidence type="ECO:0000256" key="2">
    <source>
        <dbReference type="ARBA" id="ARBA00022692"/>
    </source>
</evidence>
<keyword evidence="4 5" id="KW-0472">Membrane</keyword>
<dbReference type="GO" id="GO:0000297">
    <property type="term" value="F:spermine transmembrane transporter activity"/>
    <property type="evidence" value="ECO:0007669"/>
    <property type="project" value="TreeGrafter"/>
</dbReference>
<dbReference type="STRING" id="40998.A0A2P7YKT9"/>
<protein>
    <recommendedName>
        <fullName evidence="8">Major facilitator superfamily (MFS) profile domain-containing protein</fullName>
    </recommendedName>
</protein>
<dbReference type="OrthoDB" id="3936150at2759"/>
<proteinExistence type="predicted"/>
<organism evidence="6 7">
    <name type="scientific">Elsinoe australis</name>
    <dbReference type="NCBI Taxonomy" id="40998"/>
    <lineage>
        <taxon>Eukaryota</taxon>
        <taxon>Fungi</taxon>
        <taxon>Dikarya</taxon>
        <taxon>Ascomycota</taxon>
        <taxon>Pezizomycotina</taxon>
        <taxon>Dothideomycetes</taxon>
        <taxon>Dothideomycetidae</taxon>
        <taxon>Myriangiales</taxon>
        <taxon>Elsinoaceae</taxon>
        <taxon>Elsinoe</taxon>
    </lineage>
</organism>
<reference evidence="6 7" key="1">
    <citation type="submission" date="2017-05" db="EMBL/GenBank/DDBJ databases">
        <title>Draft genome sequence of Elsinoe australis.</title>
        <authorList>
            <person name="Cheng Q."/>
        </authorList>
    </citation>
    <scope>NUCLEOTIDE SEQUENCE [LARGE SCALE GENOMIC DNA]</scope>
    <source>
        <strain evidence="6 7">NL1</strain>
    </source>
</reference>
<dbReference type="Pfam" id="PF07690">
    <property type="entry name" value="MFS_1"/>
    <property type="match status" value="1"/>
</dbReference>
<sequence>MCPFLGPAVGPVFGSVITVRKSWRWTKWTLIFFAAFSTALAAASQETLKRTILSRRAKSRGLTVSGGLSAKARLKTLLTVTLMRPLHMLFTEPIVAFFSIYIAFNFTTLFAFFAAFPYIFRTTYSFSTIASGLVFISGGVGGILAIPTIILCDRHFYQYQVRSVRACGKAGHVAPEYRLYPALGACLGLPLGLFWFAWTARPDVHWISPVLAAATFSWGNSTIFIAATAYLLDTYQARNGASAMAASSLLRYIASAAFPLFVLRMYTALGVGWATSLSGFVSIALVPVPWVSFYFGAS</sequence>
<evidence type="ECO:0000256" key="4">
    <source>
        <dbReference type="ARBA" id="ARBA00023136"/>
    </source>
</evidence>
<dbReference type="PANTHER" id="PTHR23502">
    <property type="entry name" value="MAJOR FACILITATOR SUPERFAMILY"/>
    <property type="match status" value="1"/>
</dbReference>
<feature type="transmembrane region" description="Helical" evidence="5">
    <location>
        <begin position="179"/>
        <end position="198"/>
    </location>
</feature>
<dbReference type="GO" id="GO:0015606">
    <property type="term" value="F:spermidine transmembrane transporter activity"/>
    <property type="evidence" value="ECO:0007669"/>
    <property type="project" value="TreeGrafter"/>
</dbReference>
<keyword evidence="3 5" id="KW-1133">Transmembrane helix</keyword>
<evidence type="ECO:0000256" key="5">
    <source>
        <dbReference type="SAM" id="Phobius"/>
    </source>
</evidence>
<dbReference type="EMBL" id="NHZQ01000419">
    <property type="protein sequence ID" value="PSK36560.1"/>
    <property type="molecule type" value="Genomic_DNA"/>
</dbReference>
<evidence type="ECO:0008006" key="8">
    <source>
        <dbReference type="Google" id="ProtNLM"/>
    </source>
</evidence>
<evidence type="ECO:0000313" key="6">
    <source>
        <dbReference type="EMBL" id="PSK36560.1"/>
    </source>
</evidence>
<comment type="caution">
    <text evidence="6">The sequence shown here is derived from an EMBL/GenBank/DDBJ whole genome shotgun (WGS) entry which is preliminary data.</text>
</comment>
<dbReference type="Proteomes" id="UP000243723">
    <property type="component" value="Unassembled WGS sequence"/>
</dbReference>
<comment type="subcellular location">
    <subcellularLocation>
        <location evidence="1">Membrane</location>
        <topology evidence="1">Multi-pass membrane protein</topology>
    </subcellularLocation>
</comment>
<keyword evidence="2 5" id="KW-0812">Transmembrane</keyword>
<evidence type="ECO:0000313" key="7">
    <source>
        <dbReference type="Proteomes" id="UP000243723"/>
    </source>
</evidence>
<feature type="transmembrane region" description="Helical" evidence="5">
    <location>
        <begin position="279"/>
        <end position="297"/>
    </location>
</feature>
<dbReference type="Gene3D" id="1.20.1250.20">
    <property type="entry name" value="MFS general substrate transporter like domains"/>
    <property type="match status" value="1"/>
</dbReference>
<dbReference type="InterPro" id="IPR036259">
    <property type="entry name" value="MFS_trans_sf"/>
</dbReference>
<feature type="transmembrane region" description="Helical" evidence="5">
    <location>
        <begin position="210"/>
        <end position="232"/>
    </location>
</feature>
<accession>A0A2P7YKT9</accession>